<sequence>MDRSRQLQHLEQAEHHLLRGEQYISDQKQRIEDLERHGHDATLARALLDTFLCTQAQFVGHRDLILRELDHA</sequence>
<protein>
    <submittedName>
        <fullName evidence="1">Uncharacterized protein</fullName>
    </submittedName>
</protein>
<organism evidence="1 2">
    <name type="scientific">Bradyrhizobium yuanmingense</name>
    <dbReference type="NCBI Taxonomy" id="108015"/>
    <lineage>
        <taxon>Bacteria</taxon>
        <taxon>Pseudomonadati</taxon>
        <taxon>Pseudomonadota</taxon>
        <taxon>Alphaproteobacteria</taxon>
        <taxon>Hyphomicrobiales</taxon>
        <taxon>Nitrobacteraceae</taxon>
        <taxon>Bradyrhizobium</taxon>
    </lineage>
</organism>
<evidence type="ECO:0000313" key="2">
    <source>
        <dbReference type="Proteomes" id="UP000051380"/>
    </source>
</evidence>
<name>A0A0R3D0C8_9BRAD</name>
<accession>A0A0R3D0C8</accession>
<proteinExistence type="predicted"/>
<reference evidence="1 2" key="1">
    <citation type="submission" date="2015-09" db="EMBL/GenBank/DDBJ databases">
        <title>Draft Genome Sequence of the Strain BR 3267 (Bradyrhizobium yuanmingense) recommended as inoculant for cowpea in Brazil.</title>
        <authorList>
            <person name="Simoes-Araujo J.L."/>
            <person name="Zilli J.E."/>
        </authorList>
    </citation>
    <scope>NUCLEOTIDE SEQUENCE [LARGE SCALE GENOMIC DNA]</scope>
    <source>
        <strain evidence="1 2">BR3267</strain>
    </source>
</reference>
<gene>
    <name evidence="1" type="ORF">AOQ72_10505</name>
</gene>
<dbReference type="Proteomes" id="UP000051380">
    <property type="component" value="Unassembled WGS sequence"/>
</dbReference>
<evidence type="ECO:0000313" key="1">
    <source>
        <dbReference type="EMBL" id="KRQ01838.1"/>
    </source>
</evidence>
<comment type="caution">
    <text evidence="1">The sequence shown here is derived from an EMBL/GenBank/DDBJ whole genome shotgun (WGS) entry which is preliminary data.</text>
</comment>
<dbReference type="EMBL" id="LJYF01000004">
    <property type="protein sequence ID" value="KRQ01838.1"/>
    <property type="molecule type" value="Genomic_DNA"/>
</dbReference>
<dbReference type="AlphaFoldDB" id="A0A0R3D0C8"/>